<dbReference type="InterPro" id="IPR024079">
    <property type="entry name" value="MetalloPept_cat_dom_sf"/>
</dbReference>
<dbReference type="GO" id="GO:0008237">
    <property type="term" value="F:metallopeptidase activity"/>
    <property type="evidence" value="ECO:0007669"/>
    <property type="project" value="InterPro"/>
</dbReference>
<dbReference type="Proteomes" id="UP000076503">
    <property type="component" value="Unassembled WGS sequence"/>
</dbReference>
<reference evidence="1 2" key="1">
    <citation type="submission" date="2013-07" db="EMBL/GenBank/DDBJ databases">
        <title>Comparative Genomic and Metabolomic Analysis of Twelve Strains of Pseudoalteromonas luteoviolacea.</title>
        <authorList>
            <person name="Vynne N.G."/>
            <person name="Mansson M."/>
            <person name="Gram L."/>
        </authorList>
    </citation>
    <scope>NUCLEOTIDE SEQUENCE [LARGE SCALE GENOMIC DNA]</scope>
    <source>
        <strain evidence="1 2">H33</strain>
    </source>
</reference>
<name>A0A167G6T3_9GAMM</name>
<dbReference type="AlphaFoldDB" id="A0A167G6T3"/>
<dbReference type="PATRIC" id="fig|1365251.3.peg.553"/>
<dbReference type="GO" id="GO:0005829">
    <property type="term" value="C:cytosol"/>
    <property type="evidence" value="ECO:0007669"/>
    <property type="project" value="TreeGrafter"/>
</dbReference>
<dbReference type="GO" id="GO:0004177">
    <property type="term" value="F:aminopeptidase activity"/>
    <property type="evidence" value="ECO:0007669"/>
    <property type="project" value="TreeGrafter"/>
</dbReference>
<evidence type="ECO:0000313" key="1">
    <source>
        <dbReference type="EMBL" id="KZN54176.1"/>
    </source>
</evidence>
<comment type="caution">
    <text evidence="1">The sequence shown here is derived from an EMBL/GenBank/DDBJ whole genome shotgun (WGS) entry which is preliminary data.</text>
</comment>
<proteinExistence type="predicted"/>
<dbReference type="Gene3D" id="3.40.390.10">
    <property type="entry name" value="Collagenase (Catalytic Domain)"/>
    <property type="match status" value="1"/>
</dbReference>
<protein>
    <submittedName>
        <fullName evidence="1">Uncharacterized protein</fullName>
    </submittedName>
</protein>
<dbReference type="Pfam" id="PF06167">
    <property type="entry name" value="Peptidase_M90"/>
    <property type="match status" value="1"/>
</dbReference>
<dbReference type="PANTHER" id="PTHR30164">
    <property type="entry name" value="MTFA PEPTIDASE"/>
    <property type="match status" value="1"/>
</dbReference>
<dbReference type="EMBL" id="AUXZ01000035">
    <property type="protein sequence ID" value="KZN54176.1"/>
    <property type="molecule type" value="Genomic_DNA"/>
</dbReference>
<sequence length="60" mass="7145">MRHLLFIHEYGATNEAEYFAVLTETSIEKPVELKQENPELFNLLVSYFRFDPRDWLGRAV</sequence>
<dbReference type="SUPFAM" id="SSF55486">
    <property type="entry name" value="Metalloproteases ('zincins'), catalytic domain"/>
    <property type="match status" value="1"/>
</dbReference>
<evidence type="ECO:0000313" key="2">
    <source>
        <dbReference type="Proteomes" id="UP000076503"/>
    </source>
</evidence>
<gene>
    <name evidence="1" type="ORF">N476_08250</name>
</gene>
<accession>A0A167G6T3</accession>
<dbReference type="InterPro" id="IPR010384">
    <property type="entry name" value="MtfA_fam"/>
</dbReference>
<dbReference type="PANTHER" id="PTHR30164:SF2">
    <property type="entry name" value="PROTEIN MTFA"/>
    <property type="match status" value="1"/>
</dbReference>
<organism evidence="1 2">
    <name type="scientific">Pseudoalteromonas luteoviolacea H33</name>
    <dbReference type="NCBI Taxonomy" id="1365251"/>
    <lineage>
        <taxon>Bacteria</taxon>
        <taxon>Pseudomonadati</taxon>
        <taxon>Pseudomonadota</taxon>
        <taxon>Gammaproteobacteria</taxon>
        <taxon>Alteromonadales</taxon>
        <taxon>Pseudoalteromonadaceae</taxon>
        <taxon>Pseudoalteromonas</taxon>
    </lineage>
</organism>
<dbReference type="OrthoDB" id="9786424at2"/>